<dbReference type="Pfam" id="PF13385">
    <property type="entry name" value="Laminin_G_3"/>
    <property type="match status" value="1"/>
</dbReference>
<gene>
    <name evidence="2" type="ORF">I41_36490</name>
</gene>
<dbReference type="InterPro" id="IPR013320">
    <property type="entry name" value="ConA-like_dom_sf"/>
</dbReference>
<accession>A0A517U1H3</accession>
<proteinExistence type="predicted"/>
<dbReference type="PROSITE" id="PS00018">
    <property type="entry name" value="EF_HAND_1"/>
    <property type="match status" value="1"/>
</dbReference>
<evidence type="ECO:0000313" key="2">
    <source>
        <dbReference type="EMBL" id="QDT74453.1"/>
    </source>
</evidence>
<name>A0A517U1H3_9BACT</name>
<dbReference type="AlphaFoldDB" id="A0A517U1H3"/>
<evidence type="ECO:0000256" key="1">
    <source>
        <dbReference type="SAM" id="SignalP"/>
    </source>
</evidence>
<dbReference type="KEGG" id="llh:I41_36490"/>
<dbReference type="RefSeq" id="WP_145436394.1">
    <property type="nucleotide sequence ID" value="NZ_CP036339.1"/>
</dbReference>
<dbReference type="InterPro" id="IPR013424">
    <property type="entry name" value="Ice-binding_C"/>
</dbReference>
<organism evidence="2 3">
    <name type="scientific">Lacipirellula limnantheis</name>
    <dbReference type="NCBI Taxonomy" id="2528024"/>
    <lineage>
        <taxon>Bacteria</taxon>
        <taxon>Pseudomonadati</taxon>
        <taxon>Planctomycetota</taxon>
        <taxon>Planctomycetia</taxon>
        <taxon>Pirellulales</taxon>
        <taxon>Lacipirellulaceae</taxon>
        <taxon>Lacipirellula</taxon>
    </lineage>
</organism>
<dbReference type="OrthoDB" id="9757536at2"/>
<dbReference type="InterPro" id="IPR018247">
    <property type="entry name" value="EF_Hand_1_Ca_BS"/>
</dbReference>
<dbReference type="NCBIfam" id="TIGR02595">
    <property type="entry name" value="PEP_CTERM"/>
    <property type="match status" value="1"/>
</dbReference>
<reference evidence="2 3" key="1">
    <citation type="submission" date="2019-02" db="EMBL/GenBank/DDBJ databases">
        <title>Deep-cultivation of Planctomycetes and their phenomic and genomic characterization uncovers novel biology.</title>
        <authorList>
            <person name="Wiegand S."/>
            <person name="Jogler M."/>
            <person name="Boedeker C."/>
            <person name="Pinto D."/>
            <person name="Vollmers J."/>
            <person name="Rivas-Marin E."/>
            <person name="Kohn T."/>
            <person name="Peeters S.H."/>
            <person name="Heuer A."/>
            <person name="Rast P."/>
            <person name="Oberbeckmann S."/>
            <person name="Bunk B."/>
            <person name="Jeske O."/>
            <person name="Meyerdierks A."/>
            <person name="Storesund J.E."/>
            <person name="Kallscheuer N."/>
            <person name="Luecker S."/>
            <person name="Lage O.M."/>
            <person name="Pohl T."/>
            <person name="Merkel B.J."/>
            <person name="Hornburger P."/>
            <person name="Mueller R.-W."/>
            <person name="Bruemmer F."/>
            <person name="Labrenz M."/>
            <person name="Spormann A.M."/>
            <person name="Op den Camp H."/>
            <person name="Overmann J."/>
            <person name="Amann R."/>
            <person name="Jetten M.S.M."/>
            <person name="Mascher T."/>
            <person name="Medema M.H."/>
            <person name="Devos D.P."/>
            <person name="Kaster A.-K."/>
            <person name="Ovreas L."/>
            <person name="Rohde M."/>
            <person name="Galperin M.Y."/>
            <person name="Jogler C."/>
        </authorList>
    </citation>
    <scope>NUCLEOTIDE SEQUENCE [LARGE SCALE GENOMIC DNA]</scope>
    <source>
        <strain evidence="2 3">I41</strain>
    </source>
</reference>
<keyword evidence="1" id="KW-0732">Signal</keyword>
<feature type="signal peptide" evidence="1">
    <location>
        <begin position="1"/>
        <end position="27"/>
    </location>
</feature>
<protein>
    <recommendedName>
        <fullName evidence="4">LamG-like jellyroll fold domain-containing protein</fullName>
    </recommendedName>
</protein>
<dbReference type="Proteomes" id="UP000317909">
    <property type="component" value="Chromosome"/>
</dbReference>
<keyword evidence="3" id="KW-1185">Reference proteome</keyword>
<evidence type="ECO:0008006" key="4">
    <source>
        <dbReference type="Google" id="ProtNLM"/>
    </source>
</evidence>
<evidence type="ECO:0000313" key="3">
    <source>
        <dbReference type="Proteomes" id="UP000317909"/>
    </source>
</evidence>
<dbReference type="EMBL" id="CP036339">
    <property type="protein sequence ID" value="QDT74453.1"/>
    <property type="molecule type" value="Genomic_DNA"/>
</dbReference>
<sequence precursor="true">MQRRLIPGAMLLLIGAMCAVGPQQAAAAITHRYSFTANANDSIGTAHGTVVDAGVATAVFTGGQLDLSANTGQGSNNVTEDAFVDFPNSIVSQSAASGTPGQLTIELWATSSTNRNWAALFSAGTSNDGEDTANGGNAADYIQIIPQNGQNGLIRTTTHAANVGPEGFVDYTTPMSTTEQTHLVTVYDQSGGLPGTISLYVNGALIGSNPMAAGFNLSTLNDNNIWIGRSQWPDSIFDGKVNELRIYDSSLSAADALSHAVFGPDVLNPGGNVSIEVNKNTGAVTLKNTASAPLAIDFLKISSAGGALSTANWNSLDDQNFGAIDGPDAGSVAGDTPGEGWDQAGGSNANQLVEQFLSGAGSTIAANSSISLGNAFNTAIFGNGVDGDLVFQFGLNGGALITSTVSYVTGGGGLPGDFDNSGKVDGADFLLWQRNFGQPGYDAAALAAFKANFGAGAAVAAAGAVPEPAAIGLIVMAGVALATSRRQR</sequence>
<feature type="chain" id="PRO_5021716257" description="LamG-like jellyroll fold domain-containing protein" evidence="1">
    <location>
        <begin position="28"/>
        <end position="488"/>
    </location>
</feature>
<dbReference type="Gene3D" id="2.60.120.200">
    <property type="match status" value="1"/>
</dbReference>
<dbReference type="SUPFAM" id="SSF49899">
    <property type="entry name" value="Concanavalin A-like lectins/glucanases"/>
    <property type="match status" value="1"/>
</dbReference>